<accession>M1WBC4</accession>
<dbReference type="HOGENOM" id="CLU_2196674_0_0_1"/>
<keyword evidence="2" id="KW-1185">Reference proteome</keyword>
<comment type="caution">
    <text evidence="1">The sequence shown here is derived from an EMBL/GenBank/DDBJ whole genome shotgun (WGS) entry which is preliminary data.</text>
</comment>
<proteinExistence type="predicted"/>
<name>M1WBC4_CLAP2</name>
<dbReference type="Proteomes" id="UP000016801">
    <property type="component" value="Unassembled WGS sequence"/>
</dbReference>
<protein>
    <submittedName>
        <fullName evidence="1">Uncharacterized protein</fullName>
    </submittedName>
</protein>
<dbReference type="EMBL" id="CAGA01000007">
    <property type="protein sequence ID" value="CCE28199.1"/>
    <property type="molecule type" value="Genomic_DNA"/>
</dbReference>
<dbReference type="OrthoDB" id="10553000at2759"/>
<dbReference type="VEuPathDB" id="FungiDB:CPUR_01673"/>
<dbReference type="AlphaFoldDB" id="M1WBC4"/>
<organism evidence="1 2">
    <name type="scientific">Claviceps purpurea (strain 20.1)</name>
    <name type="common">Ergot fungus</name>
    <name type="synonym">Sphacelia segetum</name>
    <dbReference type="NCBI Taxonomy" id="1111077"/>
    <lineage>
        <taxon>Eukaryota</taxon>
        <taxon>Fungi</taxon>
        <taxon>Dikarya</taxon>
        <taxon>Ascomycota</taxon>
        <taxon>Pezizomycotina</taxon>
        <taxon>Sordariomycetes</taxon>
        <taxon>Hypocreomycetidae</taxon>
        <taxon>Hypocreales</taxon>
        <taxon>Clavicipitaceae</taxon>
        <taxon>Claviceps</taxon>
    </lineage>
</organism>
<gene>
    <name evidence="1" type="ORF">CPUR_01673</name>
</gene>
<evidence type="ECO:0000313" key="1">
    <source>
        <dbReference type="EMBL" id="CCE28199.1"/>
    </source>
</evidence>
<evidence type="ECO:0000313" key="2">
    <source>
        <dbReference type="Proteomes" id="UP000016801"/>
    </source>
</evidence>
<reference evidence="1 2" key="1">
    <citation type="journal article" date="2013" name="PLoS Genet.">
        <title>Plant-symbiotic fungi as chemical engineers: Multi-genome analysis of the Clavicipitaceae reveals dynamics of alkaloid loci.</title>
        <authorList>
            <person name="Schardl C.L."/>
            <person name="Young C.A."/>
            <person name="Hesse U."/>
            <person name="Amyotte S.G."/>
            <person name="Andreeva K."/>
            <person name="Calie P.J."/>
            <person name="Fleetwood D.J."/>
            <person name="Haws D.C."/>
            <person name="Moore N."/>
            <person name="Oeser B."/>
            <person name="Panaccione D.G."/>
            <person name="Schweri K.K."/>
            <person name="Voisey C.R."/>
            <person name="Farman M.L."/>
            <person name="Jaromczyk J.W."/>
            <person name="Roe B.A."/>
            <person name="O'Sullivan D.M."/>
            <person name="Scott B."/>
            <person name="Tudzynski P."/>
            <person name="An Z."/>
            <person name="Arnaoudova E.G."/>
            <person name="Bullock C.T."/>
            <person name="Charlton N.D."/>
            <person name="Chen L."/>
            <person name="Cox M."/>
            <person name="Dinkins R.D."/>
            <person name="Florea S."/>
            <person name="Glenn A.E."/>
            <person name="Gordon A."/>
            <person name="Gueldener U."/>
            <person name="Harris D.R."/>
            <person name="Hollin W."/>
            <person name="Jaromczyk J."/>
            <person name="Johnson R.D."/>
            <person name="Khan A.K."/>
            <person name="Leistner E."/>
            <person name="Leuchtmann A."/>
            <person name="Li C."/>
            <person name="Liu J."/>
            <person name="Liu J."/>
            <person name="Liu M."/>
            <person name="Mace W."/>
            <person name="Machado C."/>
            <person name="Nagabhyru P."/>
            <person name="Pan J."/>
            <person name="Schmid J."/>
            <person name="Sugawara K."/>
            <person name="Steiner U."/>
            <person name="Takach J.E."/>
            <person name="Tanaka E."/>
            <person name="Webb J.S."/>
            <person name="Wilson E.V."/>
            <person name="Wiseman J.L."/>
            <person name="Yoshida R."/>
            <person name="Zeng Z."/>
        </authorList>
    </citation>
    <scope>NUCLEOTIDE SEQUENCE [LARGE SCALE GENOMIC DNA]</scope>
    <source>
        <strain evidence="1 2">20.1</strain>
    </source>
</reference>
<sequence>MELFHVNFKPAAERLGEKAASDEAHGPYGRRRLELGGLLGGCLGAARTVDAALRVTVAPAKIATGRQMLQNRQGAVIESKISQVQHLTCQRRVRFLAVEAAPLCRYLM</sequence>